<gene>
    <name evidence="5" type="ORF">H8B15_10575</name>
</gene>
<keyword evidence="2" id="KW-0812">Transmembrane</keyword>
<evidence type="ECO:0000256" key="2">
    <source>
        <dbReference type="SAM" id="Phobius"/>
    </source>
</evidence>
<evidence type="ECO:0000313" key="6">
    <source>
        <dbReference type="Proteomes" id="UP000622017"/>
    </source>
</evidence>
<keyword evidence="1" id="KW-0732">Signal</keyword>
<dbReference type="Pfam" id="PF10531">
    <property type="entry name" value="SLBB"/>
    <property type="match status" value="1"/>
</dbReference>
<sequence length="260" mass="28458">MRIPFRSGLLFFLIVWAACLQSCVVQEKLPYLQSSSYSVKAPVAVNNPRPSYQLQPGDVLSIRVQGADPKLTEPFNITGTQIMNSGDPGTLYLTGYPIGEDGNISLPTVGKLKVQGLDINQAQALVQKNISNYVLNVNVLLKLLSFKITVLGEVRSPGRYFIYNPQATILEGLGMAGDLTEFGNRENVKLVRQTLNGPEVVLINLTDPKLLQSPYYYLLPNDALYVEPMKARTTRANAGNLALVFAGISSVVLLLGFILK</sequence>
<evidence type="ECO:0000256" key="1">
    <source>
        <dbReference type="ARBA" id="ARBA00022729"/>
    </source>
</evidence>
<keyword evidence="6" id="KW-1185">Reference proteome</keyword>
<dbReference type="RefSeq" id="WP_187319651.1">
    <property type="nucleotide sequence ID" value="NZ_JACSCY010000006.1"/>
</dbReference>
<reference evidence="5 6" key="1">
    <citation type="submission" date="2020-08" db="EMBL/GenBank/DDBJ databases">
        <title>Hymenobacter sp.</title>
        <authorList>
            <person name="Kim M.K."/>
        </authorList>
    </citation>
    <scope>NUCLEOTIDE SEQUENCE [LARGE SCALE GENOMIC DNA]</scope>
    <source>
        <strain evidence="5 6">BT507</strain>
    </source>
</reference>
<dbReference type="InterPro" id="IPR003715">
    <property type="entry name" value="Poly_export_N"/>
</dbReference>
<protein>
    <submittedName>
        <fullName evidence="5">Polysaccharide biosynthesis/export family protein</fullName>
    </submittedName>
</protein>
<dbReference type="InterPro" id="IPR049712">
    <property type="entry name" value="Poly_export"/>
</dbReference>
<dbReference type="Gene3D" id="3.10.560.10">
    <property type="entry name" value="Outer membrane lipoprotein wza domain like"/>
    <property type="match status" value="1"/>
</dbReference>
<proteinExistence type="predicted"/>
<feature type="domain" description="Soluble ligand binding" evidence="4">
    <location>
        <begin position="147"/>
        <end position="200"/>
    </location>
</feature>
<accession>A0ABR7MJV7</accession>
<dbReference type="EMBL" id="JACSCY010000006">
    <property type="protein sequence ID" value="MBC6611371.1"/>
    <property type="molecule type" value="Genomic_DNA"/>
</dbReference>
<evidence type="ECO:0000259" key="4">
    <source>
        <dbReference type="Pfam" id="PF10531"/>
    </source>
</evidence>
<feature type="domain" description="Polysaccharide export protein N-terminal" evidence="3">
    <location>
        <begin position="47"/>
        <end position="141"/>
    </location>
</feature>
<organism evidence="5 6">
    <name type="scientific">Hymenobacter citatus</name>
    <dbReference type="NCBI Taxonomy" id="2763506"/>
    <lineage>
        <taxon>Bacteria</taxon>
        <taxon>Pseudomonadati</taxon>
        <taxon>Bacteroidota</taxon>
        <taxon>Cytophagia</taxon>
        <taxon>Cytophagales</taxon>
        <taxon>Hymenobacteraceae</taxon>
        <taxon>Hymenobacter</taxon>
    </lineage>
</organism>
<evidence type="ECO:0000259" key="3">
    <source>
        <dbReference type="Pfam" id="PF02563"/>
    </source>
</evidence>
<dbReference type="Proteomes" id="UP000622017">
    <property type="component" value="Unassembled WGS sequence"/>
</dbReference>
<dbReference type="PANTHER" id="PTHR33619:SF3">
    <property type="entry name" value="POLYSACCHARIDE EXPORT PROTEIN GFCE-RELATED"/>
    <property type="match status" value="1"/>
</dbReference>
<keyword evidence="2" id="KW-0472">Membrane</keyword>
<evidence type="ECO:0000313" key="5">
    <source>
        <dbReference type="EMBL" id="MBC6611371.1"/>
    </source>
</evidence>
<keyword evidence="2" id="KW-1133">Transmembrane helix</keyword>
<name>A0ABR7MJV7_9BACT</name>
<feature type="transmembrane region" description="Helical" evidence="2">
    <location>
        <begin position="238"/>
        <end position="259"/>
    </location>
</feature>
<dbReference type="InterPro" id="IPR019554">
    <property type="entry name" value="Soluble_ligand-bd"/>
</dbReference>
<dbReference type="PROSITE" id="PS51257">
    <property type="entry name" value="PROKAR_LIPOPROTEIN"/>
    <property type="match status" value="1"/>
</dbReference>
<comment type="caution">
    <text evidence="5">The sequence shown here is derived from an EMBL/GenBank/DDBJ whole genome shotgun (WGS) entry which is preliminary data.</text>
</comment>
<dbReference type="Pfam" id="PF02563">
    <property type="entry name" value="Poly_export"/>
    <property type="match status" value="1"/>
</dbReference>
<dbReference type="PANTHER" id="PTHR33619">
    <property type="entry name" value="POLYSACCHARIDE EXPORT PROTEIN GFCE-RELATED"/>
    <property type="match status" value="1"/>
</dbReference>